<name>A0ABT0BJ60_9SPHN</name>
<dbReference type="Pfam" id="PF00440">
    <property type="entry name" value="TetR_N"/>
    <property type="match status" value="1"/>
</dbReference>
<gene>
    <name evidence="6" type="ORF">MTR62_20645</name>
</gene>
<evidence type="ECO:0000313" key="7">
    <source>
        <dbReference type="Proteomes" id="UP001162881"/>
    </source>
</evidence>
<keyword evidence="1" id="KW-0805">Transcription regulation</keyword>
<organism evidence="6 7">
    <name type="scientific">Novosphingobium organovorum</name>
    <dbReference type="NCBI Taxonomy" id="2930092"/>
    <lineage>
        <taxon>Bacteria</taxon>
        <taxon>Pseudomonadati</taxon>
        <taxon>Pseudomonadota</taxon>
        <taxon>Alphaproteobacteria</taxon>
        <taxon>Sphingomonadales</taxon>
        <taxon>Sphingomonadaceae</taxon>
        <taxon>Novosphingobium</taxon>
    </lineage>
</organism>
<evidence type="ECO:0000313" key="6">
    <source>
        <dbReference type="EMBL" id="MCJ2185075.1"/>
    </source>
</evidence>
<dbReference type="PANTHER" id="PTHR30055">
    <property type="entry name" value="HTH-TYPE TRANSCRIPTIONAL REGULATOR RUTR"/>
    <property type="match status" value="1"/>
</dbReference>
<evidence type="ECO:0000256" key="3">
    <source>
        <dbReference type="ARBA" id="ARBA00023163"/>
    </source>
</evidence>
<dbReference type="InterPro" id="IPR050109">
    <property type="entry name" value="HTH-type_TetR-like_transc_reg"/>
</dbReference>
<keyword evidence="7" id="KW-1185">Reference proteome</keyword>
<keyword evidence="3" id="KW-0804">Transcription</keyword>
<evidence type="ECO:0000256" key="1">
    <source>
        <dbReference type="ARBA" id="ARBA00023015"/>
    </source>
</evidence>
<dbReference type="InterPro" id="IPR009057">
    <property type="entry name" value="Homeodomain-like_sf"/>
</dbReference>
<reference evidence="6" key="1">
    <citation type="submission" date="2022-03" db="EMBL/GenBank/DDBJ databases">
        <title>Identification of a novel bacterium isolated from mangrove sediments.</title>
        <authorList>
            <person name="Pan X."/>
        </authorList>
    </citation>
    <scope>NUCLEOTIDE SEQUENCE</scope>
    <source>
        <strain evidence="6">B1949</strain>
    </source>
</reference>
<dbReference type="PRINTS" id="PR00455">
    <property type="entry name" value="HTHTETR"/>
</dbReference>
<dbReference type="InterPro" id="IPR001647">
    <property type="entry name" value="HTH_TetR"/>
</dbReference>
<evidence type="ECO:0000256" key="4">
    <source>
        <dbReference type="PROSITE-ProRule" id="PRU00335"/>
    </source>
</evidence>
<comment type="caution">
    <text evidence="6">The sequence shown here is derived from an EMBL/GenBank/DDBJ whole genome shotgun (WGS) entry which is preliminary data.</text>
</comment>
<dbReference type="InterPro" id="IPR023772">
    <property type="entry name" value="DNA-bd_HTH_TetR-type_CS"/>
</dbReference>
<dbReference type="PROSITE" id="PS01081">
    <property type="entry name" value="HTH_TETR_1"/>
    <property type="match status" value="1"/>
</dbReference>
<feature type="DNA-binding region" description="H-T-H motif" evidence="4">
    <location>
        <begin position="41"/>
        <end position="60"/>
    </location>
</feature>
<dbReference type="Proteomes" id="UP001162881">
    <property type="component" value="Unassembled WGS sequence"/>
</dbReference>
<accession>A0ABT0BJ60</accession>
<evidence type="ECO:0000256" key="2">
    <source>
        <dbReference type="ARBA" id="ARBA00023125"/>
    </source>
</evidence>
<dbReference type="PROSITE" id="PS50977">
    <property type="entry name" value="HTH_TETR_2"/>
    <property type="match status" value="1"/>
</dbReference>
<keyword evidence="2 4" id="KW-0238">DNA-binding</keyword>
<dbReference type="Gene3D" id="1.10.357.10">
    <property type="entry name" value="Tetracycline Repressor, domain 2"/>
    <property type="match status" value="1"/>
</dbReference>
<dbReference type="RefSeq" id="WP_244024497.1">
    <property type="nucleotide sequence ID" value="NZ_JALHLF010000211.1"/>
</dbReference>
<feature type="domain" description="HTH tetR-type" evidence="5">
    <location>
        <begin position="18"/>
        <end position="78"/>
    </location>
</feature>
<sequence length="214" mass="23802">MKAPELAPKTRPSQTRAHDTFELIVTTAGRLLETIGFERLTTNLVCKEAGITPPALYRYFPNKYALVKELGDRLMAAQDAVAFDWLDRGAFKGETLEERVALSVEIHLKVLEVTRAFPGNIAIMRALRAIPELKEVRINSRNLVAHRQALALARTYPDIPPSTLLTCSKMGIEMLYAAMELVLEEPSDESLAIIEGACRAVSLYMDDLQARFAA</sequence>
<dbReference type="SUPFAM" id="SSF46689">
    <property type="entry name" value="Homeodomain-like"/>
    <property type="match status" value="1"/>
</dbReference>
<dbReference type="EMBL" id="JALHLF010000211">
    <property type="protein sequence ID" value="MCJ2185075.1"/>
    <property type="molecule type" value="Genomic_DNA"/>
</dbReference>
<protein>
    <submittedName>
        <fullName evidence="6">TetR/AcrR family transcriptional regulator</fullName>
    </submittedName>
</protein>
<proteinExistence type="predicted"/>
<evidence type="ECO:0000259" key="5">
    <source>
        <dbReference type="PROSITE" id="PS50977"/>
    </source>
</evidence>
<dbReference type="PANTHER" id="PTHR30055:SF234">
    <property type="entry name" value="HTH-TYPE TRANSCRIPTIONAL REGULATOR BETI"/>
    <property type="match status" value="1"/>
</dbReference>